<sequence length="94" mass="9924">MSKLETGRQKTGGRQKGTPNKVTKALKDMILGALDDAGGQTYLADQAKANPAAFMTLVGKVLPMQVAGDADNPLNVINTIRREVIDKSAESPDA</sequence>
<evidence type="ECO:0000313" key="3">
    <source>
        <dbReference type="Proteomes" id="UP000189818"/>
    </source>
</evidence>
<dbReference type="EMBL" id="FUYM01000001">
    <property type="protein sequence ID" value="SKB31000.1"/>
    <property type="molecule type" value="Genomic_DNA"/>
</dbReference>
<accession>A0A1T5A7V6</accession>
<organism evidence="2 3">
    <name type="scientific">Rhizorhabdus histidinilytica</name>
    <dbReference type="NCBI Taxonomy" id="439228"/>
    <lineage>
        <taxon>Bacteria</taxon>
        <taxon>Pseudomonadati</taxon>
        <taxon>Pseudomonadota</taxon>
        <taxon>Alphaproteobacteria</taxon>
        <taxon>Sphingomonadales</taxon>
        <taxon>Sphingomonadaceae</taxon>
        <taxon>Rhizorhabdus</taxon>
    </lineage>
</organism>
<dbReference type="RefSeq" id="WP_079646597.1">
    <property type="nucleotide sequence ID" value="NZ_FUYM01000001.1"/>
</dbReference>
<keyword evidence="3" id="KW-1185">Reference proteome</keyword>
<dbReference type="OrthoDB" id="7595882at2"/>
<feature type="region of interest" description="Disordered" evidence="1">
    <location>
        <begin position="1"/>
        <end position="22"/>
    </location>
</feature>
<proteinExistence type="predicted"/>
<dbReference type="STRING" id="439228.SAMN06295920_101681"/>
<gene>
    <name evidence="2" type="ORF">SAMN06295920_101681</name>
</gene>
<dbReference type="AlphaFoldDB" id="A0A1T5A7V6"/>
<dbReference type="Proteomes" id="UP000189818">
    <property type="component" value="Unassembled WGS sequence"/>
</dbReference>
<reference evidence="3" key="1">
    <citation type="submission" date="2017-02" db="EMBL/GenBank/DDBJ databases">
        <authorList>
            <person name="Varghese N."/>
            <person name="Submissions S."/>
        </authorList>
    </citation>
    <scope>NUCLEOTIDE SEQUENCE [LARGE SCALE GENOMIC DNA]</scope>
    <source>
        <strain evidence="3">UM2</strain>
    </source>
</reference>
<evidence type="ECO:0000256" key="1">
    <source>
        <dbReference type="SAM" id="MobiDB-lite"/>
    </source>
</evidence>
<evidence type="ECO:0008006" key="4">
    <source>
        <dbReference type="Google" id="ProtNLM"/>
    </source>
</evidence>
<name>A0A1T5A7V6_9SPHN</name>
<evidence type="ECO:0000313" key="2">
    <source>
        <dbReference type="EMBL" id="SKB31000.1"/>
    </source>
</evidence>
<protein>
    <recommendedName>
        <fullName evidence="4">DUF5681 domain-containing protein</fullName>
    </recommendedName>
</protein>